<dbReference type="EC" id="3.2.1.23" evidence="3 8"/>
<dbReference type="FunFam" id="2.102.20.10:FF:000001">
    <property type="entry name" value="Beta-galactosidase A"/>
    <property type="match status" value="1"/>
</dbReference>
<feature type="chain" id="PRO_5040179019" description="Beta-galactosidase" evidence="10">
    <location>
        <begin position="22"/>
        <end position="1006"/>
    </location>
</feature>
<dbReference type="AlphaFoldDB" id="A0A9P6I046"/>
<dbReference type="InterPro" id="IPR031330">
    <property type="entry name" value="Gly_Hdrlase_35_cat"/>
</dbReference>
<reference evidence="12" key="1">
    <citation type="submission" date="2020-03" db="EMBL/GenBank/DDBJ databases">
        <authorList>
            <person name="He L."/>
        </authorList>
    </citation>
    <scope>NUCLEOTIDE SEQUENCE</scope>
    <source>
        <strain evidence="12">CkLH20</strain>
    </source>
</reference>
<dbReference type="InterPro" id="IPR025972">
    <property type="entry name" value="BetaGal_dom3"/>
</dbReference>
<evidence type="ECO:0000256" key="2">
    <source>
        <dbReference type="ARBA" id="ARBA00009809"/>
    </source>
</evidence>
<keyword evidence="5 8" id="KW-0378">Hydrolase</keyword>
<dbReference type="InterPro" id="IPR036833">
    <property type="entry name" value="BetaGal_dom3_sf"/>
</dbReference>
<dbReference type="PRINTS" id="PR00742">
    <property type="entry name" value="GLHYDRLASE35"/>
</dbReference>
<dbReference type="PROSITE" id="PS01182">
    <property type="entry name" value="GLYCOSYL_HYDROL_F35"/>
    <property type="match status" value="1"/>
</dbReference>
<dbReference type="GO" id="GO:0004565">
    <property type="term" value="F:beta-galactosidase activity"/>
    <property type="evidence" value="ECO:0007669"/>
    <property type="project" value="UniProtKB-EC"/>
</dbReference>
<dbReference type="PANTHER" id="PTHR23421">
    <property type="entry name" value="BETA-GALACTOSIDASE RELATED"/>
    <property type="match status" value="1"/>
</dbReference>
<comment type="similarity">
    <text evidence="2 9">Belongs to the glycosyl hydrolase 35 family.</text>
</comment>
<feature type="domain" description="Beta-galactosidase" evidence="11">
    <location>
        <begin position="396"/>
        <end position="573"/>
    </location>
</feature>
<dbReference type="FunFam" id="3.20.20.80:FF:000040">
    <property type="entry name" value="Beta-galactosidase A"/>
    <property type="match status" value="1"/>
</dbReference>
<evidence type="ECO:0000256" key="1">
    <source>
        <dbReference type="ARBA" id="ARBA00001412"/>
    </source>
</evidence>
<dbReference type="InterPro" id="IPR025300">
    <property type="entry name" value="BetaGal_jelly_roll_dom"/>
</dbReference>
<evidence type="ECO:0000256" key="7">
    <source>
        <dbReference type="ARBA" id="ARBA00023295"/>
    </source>
</evidence>
<name>A0A9P6I046_9PEZI</name>
<accession>A0A9P6I046</accession>
<evidence type="ECO:0000256" key="10">
    <source>
        <dbReference type="SAM" id="SignalP"/>
    </source>
</evidence>
<dbReference type="Proteomes" id="UP000781932">
    <property type="component" value="Unassembled WGS sequence"/>
</dbReference>
<dbReference type="Gene3D" id="3.20.20.80">
    <property type="entry name" value="Glycosidases"/>
    <property type="match status" value="1"/>
</dbReference>
<keyword evidence="7 8" id="KW-0326">Glycosidase</keyword>
<dbReference type="Pfam" id="PF10435">
    <property type="entry name" value="BetaGal_dom2"/>
    <property type="match status" value="1"/>
</dbReference>
<dbReference type="GO" id="GO:0005975">
    <property type="term" value="P:carbohydrate metabolic process"/>
    <property type="evidence" value="ECO:0007669"/>
    <property type="project" value="InterPro"/>
</dbReference>
<dbReference type="InterPro" id="IPR001944">
    <property type="entry name" value="Glycoside_Hdrlase_35"/>
</dbReference>
<dbReference type="RefSeq" id="XP_038743305.1">
    <property type="nucleotide sequence ID" value="XM_038891293.1"/>
</dbReference>
<gene>
    <name evidence="12" type="ORF">CkaCkLH20_08578</name>
</gene>
<dbReference type="InterPro" id="IPR008979">
    <property type="entry name" value="Galactose-bd-like_sf"/>
</dbReference>
<dbReference type="InterPro" id="IPR018954">
    <property type="entry name" value="Betagal_dom2"/>
</dbReference>
<dbReference type="GeneID" id="62164367"/>
<dbReference type="SUPFAM" id="SSF117100">
    <property type="entry name" value="Beta-galactosidase LacA, domain 3"/>
    <property type="match status" value="1"/>
</dbReference>
<dbReference type="Pfam" id="PF13363">
    <property type="entry name" value="BetaGal_dom3"/>
    <property type="match status" value="1"/>
</dbReference>
<evidence type="ECO:0000313" key="13">
    <source>
        <dbReference type="Proteomes" id="UP000781932"/>
    </source>
</evidence>
<comment type="caution">
    <text evidence="12">The sequence shown here is derived from an EMBL/GenBank/DDBJ whole genome shotgun (WGS) entry which is preliminary data.</text>
</comment>
<evidence type="ECO:0000259" key="11">
    <source>
        <dbReference type="SMART" id="SM01029"/>
    </source>
</evidence>
<comment type="catalytic activity">
    <reaction evidence="1 8">
        <text>Hydrolysis of terminal non-reducing beta-D-galactose residues in beta-D-galactosides.</text>
        <dbReference type="EC" id="3.2.1.23"/>
    </reaction>
</comment>
<dbReference type="Gene3D" id="2.60.390.10">
    <property type="entry name" value="Beta-galactosidase, domain 3"/>
    <property type="match status" value="1"/>
</dbReference>
<keyword evidence="13" id="KW-1185">Reference proteome</keyword>
<feature type="signal peptide" evidence="10">
    <location>
        <begin position="1"/>
        <end position="21"/>
    </location>
</feature>
<dbReference type="SUPFAM" id="SSF51011">
    <property type="entry name" value="Glycosyl hydrolase domain"/>
    <property type="match status" value="1"/>
</dbReference>
<protein>
    <recommendedName>
        <fullName evidence="3 8">Beta-galactosidase</fullName>
        <ecNumber evidence="3 8">3.2.1.23</ecNumber>
    </recommendedName>
</protein>
<dbReference type="InterPro" id="IPR019801">
    <property type="entry name" value="Glyco_hydro_35_CS"/>
</dbReference>
<sequence length="1006" mass="110694">MKLLRHLCALALGSYFSSALGAPYDIGSFSGHSKDGRALQDIVTWDEDSFFVRGERVFLLTGEYQPFRLPVPSLWIDNFQKIKAAGFNAVSFYTYWPLYEGKPGEFTAEGVFALDKWFQAAKDAGIYLIARPGPYINSETSGGGFPGWVQRVKGENGTLRTNKGDFLLATQNYVGNMGKIIADAQITNGGPVILVQPENEYSEFRGNEAGPDGEYMQHVIDQYRGAGIVVPFINNDAFDNGFNAPGTGTGEMDIYGFDSYPIGNGCWNPYEWPANQLKTGYWQQHLNVSAGTPHAIPEFQGGAGAGWDVSVNYDVCAQSVNEQFGRVVYKNNYAAAVKLMNLYMTAGGTNWGNIGSPHSGTSYDVGSMIREDRTLNREAYSSMKLQGQFFRVTPAYLTSRPLQASTQYTNDSALTVTPLVNPDDDTGLFVLRHSAYESMAITPYTLSVPSSRGNLTIPALGGSLLLNGRDSKIHVVDYDLGGEKLLYSSGEVLTWKKYDGNKRVLVLYGGPQETHEASIVSNSTIEVLEGPKPQIEQKNGLSTFQWQISSARSVLKIGNTFVYLLDRNEAYKYFIPLLPSPERGAYGTTETNADAVIVKAGYLVRSAEASRDSGVLSLAADFNGTTTVEVIGAPGWVQQLNINGEKVDAVRNSIGNLEIIINYETPTLNLPDLSSVDWKYADSLPEITAGYDDSMWPSANHQTWNNQAAPQYIPFVLAGSEYGFHSGYLVYRGHFTARGNETKLDLTTAGGMAYSHSVWLDETYIGSWEGSPWDKTKQTSYSLPNLEAGVEHVLTVVVDNHGQEGNFQVGVDDMKSPRGIINYSLGGTEVNWKITGNLGGEDYKDRARGPLNEGGSYAERQGWHLPQPPSQDWNVGNPLKDEMKAGIRLYTTEFDLNVPEGWDVPLDVVFSRAADVNFSVHLFVNGWQFGKFLGRWGAMDYFPVPEGILNYRGKNTIAITSWSQAKEVEPMGLKGIQLRAGTPVISSRSKVDLVESPSWEKREGAY</sequence>
<keyword evidence="4 10" id="KW-0732">Signal</keyword>
<dbReference type="EMBL" id="JAATWM020000029">
    <property type="protein sequence ID" value="KAF9873844.1"/>
    <property type="molecule type" value="Genomic_DNA"/>
</dbReference>
<evidence type="ECO:0000256" key="8">
    <source>
        <dbReference type="RuleBase" id="RU000675"/>
    </source>
</evidence>
<organism evidence="12 13">
    <name type="scientific">Colletotrichum karsti</name>
    <dbReference type="NCBI Taxonomy" id="1095194"/>
    <lineage>
        <taxon>Eukaryota</taxon>
        <taxon>Fungi</taxon>
        <taxon>Dikarya</taxon>
        <taxon>Ascomycota</taxon>
        <taxon>Pezizomycotina</taxon>
        <taxon>Sordariomycetes</taxon>
        <taxon>Hypocreomycetidae</taxon>
        <taxon>Glomerellales</taxon>
        <taxon>Glomerellaceae</taxon>
        <taxon>Colletotrichum</taxon>
        <taxon>Colletotrichum boninense species complex</taxon>
    </lineage>
</organism>
<evidence type="ECO:0000313" key="12">
    <source>
        <dbReference type="EMBL" id="KAF9873844.1"/>
    </source>
</evidence>
<dbReference type="Gene3D" id="2.102.20.10">
    <property type="entry name" value="Beta-galactosidase, domain 2"/>
    <property type="match status" value="1"/>
</dbReference>
<evidence type="ECO:0000256" key="3">
    <source>
        <dbReference type="ARBA" id="ARBA00012756"/>
    </source>
</evidence>
<dbReference type="SUPFAM" id="SSF49785">
    <property type="entry name" value="Galactose-binding domain-like"/>
    <property type="match status" value="2"/>
</dbReference>
<dbReference type="FunFam" id="2.60.120.260:FF:000065">
    <property type="entry name" value="Beta-galactosidase A"/>
    <property type="match status" value="1"/>
</dbReference>
<evidence type="ECO:0000256" key="9">
    <source>
        <dbReference type="RuleBase" id="RU003679"/>
    </source>
</evidence>
<evidence type="ECO:0000256" key="6">
    <source>
        <dbReference type="ARBA" id="ARBA00023180"/>
    </source>
</evidence>
<dbReference type="Gene3D" id="2.60.120.260">
    <property type="entry name" value="Galactose-binding domain-like"/>
    <property type="match status" value="2"/>
</dbReference>
<dbReference type="InterPro" id="IPR017853">
    <property type="entry name" value="GH"/>
</dbReference>
<evidence type="ECO:0000256" key="4">
    <source>
        <dbReference type="ARBA" id="ARBA00022729"/>
    </source>
</evidence>
<dbReference type="SUPFAM" id="SSF51445">
    <property type="entry name" value="(Trans)glycosidases"/>
    <property type="match status" value="1"/>
</dbReference>
<reference evidence="12" key="2">
    <citation type="submission" date="2020-11" db="EMBL/GenBank/DDBJ databases">
        <title>Whole genome sequencing of Colletotrichum sp.</title>
        <authorList>
            <person name="Li H."/>
        </authorList>
    </citation>
    <scope>NUCLEOTIDE SEQUENCE</scope>
    <source>
        <strain evidence="12">CkLH20</strain>
    </source>
</reference>
<dbReference type="OrthoDB" id="1657402at2759"/>
<dbReference type="Pfam" id="PF13364">
    <property type="entry name" value="BetaGal_ABD2"/>
    <property type="match status" value="2"/>
</dbReference>
<dbReference type="SMART" id="SM01029">
    <property type="entry name" value="BetaGal_dom2"/>
    <property type="match status" value="1"/>
</dbReference>
<evidence type="ECO:0000256" key="5">
    <source>
        <dbReference type="ARBA" id="ARBA00022801"/>
    </source>
</evidence>
<dbReference type="InterPro" id="IPR037110">
    <property type="entry name" value="Betagal_dom2_sf"/>
</dbReference>
<proteinExistence type="inferred from homology"/>
<dbReference type="Pfam" id="PF01301">
    <property type="entry name" value="Glyco_hydro_35"/>
    <property type="match status" value="1"/>
</dbReference>
<keyword evidence="6" id="KW-0325">Glycoprotein</keyword>